<protein>
    <submittedName>
        <fullName evidence="1">Uncharacterized protein</fullName>
    </submittedName>
</protein>
<dbReference type="AlphaFoldDB" id="A0A5J4YIE7"/>
<reference evidence="2" key="1">
    <citation type="journal article" date="2019" name="Nat. Commun.">
        <title>Expansion of phycobilisome linker gene families in mesophilic red algae.</title>
        <authorList>
            <person name="Lee J."/>
            <person name="Kim D."/>
            <person name="Bhattacharya D."/>
            <person name="Yoon H.S."/>
        </authorList>
    </citation>
    <scope>NUCLEOTIDE SEQUENCE [LARGE SCALE GENOMIC DNA]</scope>
    <source>
        <strain evidence="2">CCMP 1328</strain>
    </source>
</reference>
<keyword evidence="2" id="KW-1185">Reference proteome</keyword>
<sequence>MNRLRRTALALACSPSNKVRKMEGFAEAVRRERASARVAELARGHITAGTRKTYLSSQCKFLRYVLAHYNEDVGTGWPSHPTEQSELINSLLSPVSSANSRLVQLLDCLTEEIVSTFYQELVDTDGAGSTVPKTARSAVFNLFSDTGVRMPDFMRSVLIKNMFQAYRRVSLHSHSIPSPGLFSAVARTLD</sequence>
<proteinExistence type="predicted"/>
<dbReference type="Proteomes" id="UP000324585">
    <property type="component" value="Unassembled WGS sequence"/>
</dbReference>
<gene>
    <name evidence="1" type="ORF">FVE85_9784</name>
</gene>
<dbReference type="EMBL" id="VRMN01000045">
    <property type="protein sequence ID" value="KAA8490217.1"/>
    <property type="molecule type" value="Genomic_DNA"/>
</dbReference>
<comment type="caution">
    <text evidence="1">The sequence shown here is derived from an EMBL/GenBank/DDBJ whole genome shotgun (WGS) entry which is preliminary data.</text>
</comment>
<organism evidence="1 2">
    <name type="scientific">Porphyridium purpureum</name>
    <name type="common">Red alga</name>
    <name type="synonym">Porphyridium cruentum</name>
    <dbReference type="NCBI Taxonomy" id="35688"/>
    <lineage>
        <taxon>Eukaryota</taxon>
        <taxon>Rhodophyta</taxon>
        <taxon>Bangiophyceae</taxon>
        <taxon>Porphyridiales</taxon>
        <taxon>Porphyridiaceae</taxon>
        <taxon>Porphyridium</taxon>
    </lineage>
</organism>
<evidence type="ECO:0000313" key="1">
    <source>
        <dbReference type="EMBL" id="KAA8490217.1"/>
    </source>
</evidence>
<accession>A0A5J4YIE7</accession>
<evidence type="ECO:0000313" key="2">
    <source>
        <dbReference type="Proteomes" id="UP000324585"/>
    </source>
</evidence>
<name>A0A5J4YIE7_PORPP</name>